<evidence type="ECO:0000313" key="3">
    <source>
        <dbReference type="Proteomes" id="UP001172778"/>
    </source>
</evidence>
<protein>
    <submittedName>
        <fullName evidence="2">DUF2169 domain-containing protein</fullName>
    </submittedName>
</protein>
<comment type="caution">
    <text evidence="2">The sequence shown here is derived from an EMBL/GenBank/DDBJ whole genome shotgun (WGS) entry which is preliminary data.</text>
</comment>
<gene>
    <name evidence="2" type="ORF">PZA18_16335</name>
</gene>
<name>A0ABT7E056_9NEIS</name>
<dbReference type="InterPro" id="IPR018683">
    <property type="entry name" value="DUF2169"/>
</dbReference>
<dbReference type="Pfam" id="PF09937">
    <property type="entry name" value="DUF2169"/>
    <property type="match status" value="1"/>
</dbReference>
<accession>A0ABT7E056</accession>
<evidence type="ECO:0000313" key="2">
    <source>
        <dbReference type="EMBL" id="MDK2125624.1"/>
    </source>
</evidence>
<dbReference type="EMBL" id="JARRAF010000021">
    <property type="protein sequence ID" value="MDK2125624.1"/>
    <property type="molecule type" value="Genomic_DNA"/>
</dbReference>
<feature type="domain" description="DUF2169" evidence="1">
    <location>
        <begin position="21"/>
        <end position="319"/>
    </location>
</feature>
<keyword evidence="3" id="KW-1185">Reference proteome</keyword>
<sequence length="341" mass="38548">MYLNNLSPFPADCRPDLDLQGRVCLNLALKASFRLDNGLLLPAERQLPIHDAPVLWPDTEPEQDGPRYEDDLTPPKLATDLLINAVAYAPGSQPLTQFEVGLRVAGRTERLRVFGPRVWRQSALLGGGGRAVIETLAPIRHLPLRLALAFGGEVRREGTVQALDARNPYGRGWCGDDGQVDGVLLPQQERPDTLIETPHDHPVPGFWGGYPADCLHRRKLFGTQDAEWLRLRAPRQAADFDPYAYCTSDPSLRFSPHWQGGEHLTLWRLTPDGECQVQIPRWHCWLQLRYAGAEPLRQRLKLDTVLVEPDEGRLCLTWRAQLLRWQHQRPLAELSVMAEEA</sequence>
<reference evidence="2" key="1">
    <citation type="submission" date="2023-03" db="EMBL/GenBank/DDBJ databases">
        <title>Chitinimonas shenzhenensis gen. nov., sp. nov., a novel member of family Burkholderiaceae isolated from activated sludge collected in Shen Zhen, China.</title>
        <authorList>
            <person name="Wang X."/>
        </authorList>
    </citation>
    <scope>NUCLEOTIDE SEQUENCE</scope>
    <source>
        <strain evidence="2">DQS-5</strain>
    </source>
</reference>
<organism evidence="2 3">
    <name type="scientific">Parachitinimonas caeni</name>
    <dbReference type="NCBI Taxonomy" id="3031301"/>
    <lineage>
        <taxon>Bacteria</taxon>
        <taxon>Pseudomonadati</taxon>
        <taxon>Pseudomonadota</taxon>
        <taxon>Betaproteobacteria</taxon>
        <taxon>Neisseriales</taxon>
        <taxon>Chitinibacteraceae</taxon>
        <taxon>Parachitinimonas</taxon>
    </lineage>
</organism>
<dbReference type="Proteomes" id="UP001172778">
    <property type="component" value="Unassembled WGS sequence"/>
</dbReference>
<evidence type="ECO:0000259" key="1">
    <source>
        <dbReference type="Pfam" id="PF09937"/>
    </source>
</evidence>
<proteinExistence type="predicted"/>
<dbReference type="RefSeq" id="WP_284101931.1">
    <property type="nucleotide sequence ID" value="NZ_JARRAF010000021.1"/>
</dbReference>